<keyword evidence="2" id="KW-0472">Membrane</keyword>
<sequence length="84" mass="8988">MVSTSCDGGKRVPRGVGRKKRRSDGGGSCYGVWIWWSMVAAGVDGVAVLVVVEARETMWWGEFAENLAGDGVRAEKGKKREGSG</sequence>
<feature type="transmembrane region" description="Helical" evidence="2">
    <location>
        <begin position="33"/>
        <end position="52"/>
    </location>
</feature>
<dbReference type="Proteomes" id="UP001151760">
    <property type="component" value="Unassembled WGS sequence"/>
</dbReference>
<keyword evidence="2" id="KW-1133">Transmembrane helix</keyword>
<accession>A0ABQ4ZBY3</accession>
<evidence type="ECO:0000313" key="3">
    <source>
        <dbReference type="EMBL" id="GJS87704.1"/>
    </source>
</evidence>
<proteinExistence type="predicted"/>
<reference evidence="3" key="2">
    <citation type="submission" date="2022-01" db="EMBL/GenBank/DDBJ databases">
        <authorList>
            <person name="Yamashiro T."/>
            <person name="Shiraishi A."/>
            <person name="Satake H."/>
            <person name="Nakayama K."/>
        </authorList>
    </citation>
    <scope>NUCLEOTIDE SEQUENCE</scope>
</reference>
<evidence type="ECO:0000313" key="4">
    <source>
        <dbReference type="Proteomes" id="UP001151760"/>
    </source>
</evidence>
<evidence type="ECO:0000256" key="1">
    <source>
        <dbReference type="SAM" id="MobiDB-lite"/>
    </source>
</evidence>
<feature type="compositionally biased region" description="Basic residues" evidence="1">
    <location>
        <begin position="11"/>
        <end position="22"/>
    </location>
</feature>
<gene>
    <name evidence="3" type="ORF">Tco_0770340</name>
</gene>
<protein>
    <submittedName>
        <fullName evidence="3">Uncharacterized protein</fullName>
    </submittedName>
</protein>
<evidence type="ECO:0000256" key="2">
    <source>
        <dbReference type="SAM" id="Phobius"/>
    </source>
</evidence>
<organism evidence="3 4">
    <name type="scientific">Tanacetum coccineum</name>
    <dbReference type="NCBI Taxonomy" id="301880"/>
    <lineage>
        <taxon>Eukaryota</taxon>
        <taxon>Viridiplantae</taxon>
        <taxon>Streptophyta</taxon>
        <taxon>Embryophyta</taxon>
        <taxon>Tracheophyta</taxon>
        <taxon>Spermatophyta</taxon>
        <taxon>Magnoliopsida</taxon>
        <taxon>eudicotyledons</taxon>
        <taxon>Gunneridae</taxon>
        <taxon>Pentapetalae</taxon>
        <taxon>asterids</taxon>
        <taxon>campanulids</taxon>
        <taxon>Asterales</taxon>
        <taxon>Asteraceae</taxon>
        <taxon>Asteroideae</taxon>
        <taxon>Anthemideae</taxon>
        <taxon>Anthemidinae</taxon>
        <taxon>Tanacetum</taxon>
    </lineage>
</organism>
<keyword evidence="2" id="KW-0812">Transmembrane</keyword>
<name>A0ABQ4ZBY3_9ASTR</name>
<keyword evidence="4" id="KW-1185">Reference proteome</keyword>
<feature type="region of interest" description="Disordered" evidence="1">
    <location>
        <begin position="1"/>
        <end position="28"/>
    </location>
</feature>
<dbReference type="EMBL" id="BQNB010011219">
    <property type="protein sequence ID" value="GJS87704.1"/>
    <property type="molecule type" value="Genomic_DNA"/>
</dbReference>
<reference evidence="3" key="1">
    <citation type="journal article" date="2022" name="Int. J. Mol. Sci.">
        <title>Draft Genome of Tanacetum Coccineum: Genomic Comparison of Closely Related Tanacetum-Family Plants.</title>
        <authorList>
            <person name="Yamashiro T."/>
            <person name="Shiraishi A."/>
            <person name="Nakayama K."/>
            <person name="Satake H."/>
        </authorList>
    </citation>
    <scope>NUCLEOTIDE SEQUENCE</scope>
</reference>
<comment type="caution">
    <text evidence="3">The sequence shown here is derived from an EMBL/GenBank/DDBJ whole genome shotgun (WGS) entry which is preliminary data.</text>
</comment>